<feature type="domain" description="DUF6249" evidence="4">
    <location>
        <begin position="74"/>
        <end position="179"/>
    </location>
</feature>
<dbReference type="Proteomes" id="UP000736888">
    <property type="component" value="Unassembled WGS sequence"/>
</dbReference>
<evidence type="ECO:0000313" key="9">
    <source>
        <dbReference type="EMBL" id="MBV3487898.1"/>
    </source>
</evidence>
<feature type="compositionally biased region" description="Polar residues" evidence="1">
    <location>
        <begin position="223"/>
        <end position="235"/>
    </location>
</feature>
<dbReference type="Proteomes" id="UP000462922">
    <property type="component" value="Unassembled WGS sequence"/>
</dbReference>
<evidence type="ECO:0000313" key="13">
    <source>
        <dbReference type="EMBL" id="MSS48467.1"/>
    </source>
</evidence>
<evidence type="ECO:0000313" key="10">
    <source>
        <dbReference type="EMBL" id="MCG4688862.1"/>
    </source>
</evidence>
<dbReference type="EMBL" id="CP013020">
    <property type="protein sequence ID" value="ALK83794.1"/>
    <property type="molecule type" value="Genomic_DNA"/>
</dbReference>
<evidence type="ECO:0000259" key="4">
    <source>
        <dbReference type="Pfam" id="PF19762"/>
    </source>
</evidence>
<dbReference type="EMBL" id="QRKA01000020">
    <property type="protein sequence ID" value="RHH77037.1"/>
    <property type="molecule type" value="Genomic_DNA"/>
</dbReference>
<dbReference type="EMBL" id="VULU01000013">
    <property type="protein sequence ID" value="MSS48467.1"/>
    <property type="molecule type" value="Genomic_DNA"/>
</dbReference>
<organism evidence="5 15">
    <name type="scientific">Phocaeicola vulgatus</name>
    <name type="common">Bacteroides vulgatus</name>
    <dbReference type="NCBI Taxonomy" id="821"/>
    <lineage>
        <taxon>Bacteria</taxon>
        <taxon>Pseudomonadati</taxon>
        <taxon>Bacteroidota</taxon>
        <taxon>Bacteroidia</taxon>
        <taxon>Bacteroidales</taxon>
        <taxon>Bacteroidaceae</taxon>
        <taxon>Phocaeicola</taxon>
    </lineage>
</organism>
<feature type="region of interest" description="Disordered" evidence="1">
    <location>
        <begin position="182"/>
        <end position="201"/>
    </location>
</feature>
<dbReference type="Proteomes" id="UP000470332">
    <property type="component" value="Unassembled WGS sequence"/>
</dbReference>
<feature type="region of interest" description="Disordered" evidence="1">
    <location>
        <begin position="211"/>
        <end position="235"/>
    </location>
</feature>
<dbReference type="Proteomes" id="UP001210999">
    <property type="component" value="Unassembled WGS sequence"/>
</dbReference>
<dbReference type="EMBL" id="JAQKEI010000022">
    <property type="protein sequence ID" value="MDB0853009.1"/>
    <property type="molecule type" value="Genomic_DNA"/>
</dbReference>
<reference evidence="14 16" key="3">
    <citation type="submission" date="2018-08" db="EMBL/GenBank/DDBJ databases">
        <title>A genome reference for cultivated species of the human gut microbiota.</title>
        <authorList>
            <person name="Zou Y."/>
            <person name="Xue W."/>
            <person name="Luo G."/>
        </authorList>
    </citation>
    <scope>NUCLEOTIDE SEQUENCE [LARGE SCALE GENOMIC DNA]</scope>
    <source>
        <strain evidence="14 16">AM16-6</strain>
    </source>
</reference>
<sequence>MKQLLFILTLLIGTCFATHAKTIKLVPSALDSTRMDTVVISDLQDVNEDQNAAMHDISSDFGDWNSGPPTSVAIVALIICCGLPFFIVAIVLWFRYKNKQAKYKLAAEALAAGRTIPAELFNDPEEQGNAVMTKGIKNIFLGIGLGVFLWVLTEEEGLAAIGFLIFCMGLGQVLIAYTTTPHKKKKDDPFPPTRINQDENGVRSMKIENIELGRNKEAKETQNIKNNIDTPYNEE</sequence>
<dbReference type="EMBL" id="JAWDET010000006">
    <property type="protein sequence ID" value="MDU0241985.1"/>
    <property type="molecule type" value="Genomic_DNA"/>
</dbReference>
<evidence type="ECO:0000313" key="11">
    <source>
        <dbReference type="EMBL" id="MDB0853009.1"/>
    </source>
</evidence>
<dbReference type="Proteomes" id="UP001181239">
    <property type="component" value="Unassembled WGS sequence"/>
</dbReference>
<feature type="transmembrane region" description="Helical" evidence="2">
    <location>
        <begin position="72"/>
        <end position="94"/>
    </location>
</feature>
<reference evidence="8" key="6">
    <citation type="submission" date="2021-06" db="EMBL/GenBank/DDBJ databases">
        <title>Collection of gut derived symbiotic bacterial strains cultured from healthy donors.</title>
        <authorList>
            <person name="Lin H."/>
            <person name="Littmann E."/>
            <person name="Pamer E.G."/>
        </authorList>
    </citation>
    <scope>NUCLEOTIDE SEQUENCE</scope>
    <source>
        <strain evidence="9">MSK.19.85</strain>
        <strain evidence="8">MSK.6.33</strain>
    </source>
</reference>
<dbReference type="Proteomes" id="UP000460950">
    <property type="component" value="Unassembled WGS sequence"/>
</dbReference>
<evidence type="ECO:0000256" key="2">
    <source>
        <dbReference type="SAM" id="Phobius"/>
    </source>
</evidence>
<evidence type="ECO:0000313" key="5">
    <source>
        <dbReference type="EMBL" id="ALK83794.1"/>
    </source>
</evidence>
<keyword evidence="3" id="KW-0732">Signal</keyword>
<evidence type="ECO:0000256" key="1">
    <source>
        <dbReference type="SAM" id="MobiDB-lite"/>
    </source>
</evidence>
<evidence type="ECO:0000256" key="3">
    <source>
        <dbReference type="SAM" id="SignalP"/>
    </source>
</evidence>
<name>A0A0N7J701_PHOVU</name>
<dbReference type="RefSeq" id="WP_005845870.1">
    <property type="nucleotide sequence ID" value="NZ_BAABYE010000001.1"/>
</dbReference>
<feature type="chain" id="PRO_5014235035" evidence="3">
    <location>
        <begin position="21"/>
        <end position="235"/>
    </location>
</feature>
<evidence type="ECO:0000313" key="15">
    <source>
        <dbReference type="Proteomes" id="UP000061587"/>
    </source>
</evidence>
<evidence type="ECO:0000313" key="17">
    <source>
        <dbReference type="Proteomes" id="UP000460950"/>
    </source>
</evidence>
<gene>
    <name evidence="5" type="ORF">BvMPK_1180</name>
    <name evidence="14" type="ORF">DW193_13680</name>
    <name evidence="13" type="ORF">FYJ30_09140</name>
    <name evidence="6" type="ORF">GAS37_16715</name>
    <name evidence="7" type="ORF">GAY76_04585</name>
    <name evidence="9" type="ORF">KSX14_04485</name>
    <name evidence="8" type="ORF">KTG10_11880</name>
    <name evidence="10" type="ORF">L0N01_09610</name>
    <name evidence="11" type="ORF">PL594_16020</name>
    <name evidence="12" type="ORF">RVH43_15480</name>
</gene>
<dbReference type="EMBL" id="WCXA01000038">
    <property type="protein sequence ID" value="KAB3857712.1"/>
    <property type="molecule type" value="Genomic_DNA"/>
</dbReference>
<keyword evidence="2" id="KW-1133">Transmembrane helix</keyword>
<dbReference type="EMBL" id="JAHPYS010000023">
    <property type="protein sequence ID" value="MBU9139424.1"/>
    <property type="molecule type" value="Genomic_DNA"/>
</dbReference>
<dbReference type="EMBL" id="WDAX01000007">
    <property type="protein sequence ID" value="KAB6575795.1"/>
    <property type="molecule type" value="Genomic_DNA"/>
</dbReference>
<keyword evidence="2" id="KW-0472">Membrane</keyword>
<reference evidence="15" key="1">
    <citation type="submission" date="2015-10" db="EMBL/GenBank/DDBJ databases">
        <title>Extensive mobilome-driven genome diversification in gut-associated Bacteroides vulgatus mpk.</title>
        <authorList>
            <person name="Beier S."/>
            <person name="Lange A."/>
            <person name="Huson D.H."/>
            <person name="Frick J.-S."/>
            <person name="Autenrieth I.B."/>
        </authorList>
    </citation>
    <scope>NUCLEOTIDE SEQUENCE [LARGE SCALE GENOMIC DNA]</scope>
    <source>
        <strain evidence="15">mpk</strain>
    </source>
</reference>
<dbReference type="PATRIC" id="fig|821.40.peg.1407"/>
<reference evidence="12" key="9">
    <citation type="submission" date="2023-10" db="EMBL/GenBank/DDBJ databases">
        <title>Genome of Potential pathogenic bacteria in Crohn's disease.</title>
        <authorList>
            <person name="Rodriguez-Palacios A."/>
        </authorList>
    </citation>
    <scope>NUCLEOTIDE SEQUENCE</scope>
    <source>
        <strain evidence="12">CavFT-hAR11</strain>
    </source>
</reference>
<evidence type="ECO:0000313" key="18">
    <source>
        <dbReference type="Proteomes" id="UP000462922"/>
    </source>
</evidence>
<reference evidence="18 19" key="4">
    <citation type="journal article" date="2019" name="Nat. Med.">
        <title>A library of human gut bacterial isolates paired with longitudinal multiomics data enables mechanistic microbiome research.</title>
        <authorList>
            <person name="Poyet M."/>
            <person name="Groussin M."/>
            <person name="Gibbons S.M."/>
            <person name="Avila-Pacheco J."/>
            <person name="Jiang X."/>
            <person name="Kearney S.M."/>
            <person name="Perrotta A.R."/>
            <person name="Berdy B."/>
            <person name="Zhao S."/>
            <person name="Lieberman T.D."/>
            <person name="Swanson P.K."/>
            <person name="Smith M."/>
            <person name="Roesemann S."/>
            <person name="Alexander J.E."/>
            <person name="Rich S.A."/>
            <person name="Livny J."/>
            <person name="Vlamakis H."/>
            <person name="Clish C."/>
            <person name="Bullock K."/>
            <person name="Deik A."/>
            <person name="Scott J."/>
            <person name="Pierce K.A."/>
            <person name="Xavier R.J."/>
            <person name="Alm E.J."/>
        </authorList>
    </citation>
    <scope>NUCLEOTIDE SEQUENCE [LARGE SCALE GENOMIC DNA]</scope>
    <source>
        <strain evidence="7 18">BIOML-A110</strain>
        <strain evidence="6 19">BIOML-A9</strain>
    </source>
</reference>
<dbReference type="EMBL" id="JAHOGA010000006">
    <property type="protein sequence ID" value="MBV3487898.1"/>
    <property type="molecule type" value="Genomic_DNA"/>
</dbReference>
<dbReference type="Proteomes" id="UP000758576">
    <property type="component" value="Unassembled WGS sequence"/>
</dbReference>
<dbReference type="AlphaFoldDB" id="A0A0N7J701"/>
<evidence type="ECO:0000313" key="6">
    <source>
        <dbReference type="EMBL" id="KAB3857712.1"/>
    </source>
</evidence>
<reference evidence="5 15" key="2">
    <citation type="journal article" date="2016" name="Genome Biol. Evol.">
        <title>Extensive mobilome-driven genome diversification in mouse gut-associated Bacteroides vulgatus mpk.</title>
        <authorList>
            <person name="Lange A."/>
            <person name="Beier S."/>
            <person name="Steimle A."/>
            <person name="Autenrieth I.B."/>
            <person name="Huson D.H."/>
            <person name="Frick J.S."/>
        </authorList>
    </citation>
    <scope>NUCLEOTIDE SEQUENCE [LARGE SCALE GENOMIC DNA]</scope>
    <source>
        <strain evidence="5">Mpk</strain>
        <strain evidence="15">mpk</strain>
    </source>
</reference>
<evidence type="ECO:0000313" key="16">
    <source>
        <dbReference type="Proteomes" id="UP000283713"/>
    </source>
</evidence>
<dbReference type="Proteomes" id="UP000061587">
    <property type="component" value="Chromosome"/>
</dbReference>
<reference evidence="11" key="8">
    <citation type="submission" date="2023-01" db="EMBL/GenBank/DDBJ databases">
        <title>Human gut microbiome strain richness.</title>
        <authorList>
            <person name="Chen-Liaw A."/>
        </authorList>
    </citation>
    <scope>NUCLEOTIDE SEQUENCE</scope>
    <source>
        <strain evidence="11">H9_m1001271B151109d0_201107</strain>
    </source>
</reference>
<accession>A0A0N7J701</accession>
<evidence type="ECO:0000313" key="14">
    <source>
        <dbReference type="EMBL" id="RHH77037.1"/>
    </source>
</evidence>
<evidence type="ECO:0000313" key="8">
    <source>
        <dbReference type="EMBL" id="MBU9139424.1"/>
    </source>
</evidence>
<feature type="compositionally biased region" description="Basic and acidic residues" evidence="1">
    <location>
        <begin position="211"/>
        <end position="222"/>
    </location>
</feature>
<dbReference type="InterPro" id="IPR046216">
    <property type="entry name" value="DUF6249"/>
</dbReference>
<keyword evidence="2" id="KW-0812">Transmembrane</keyword>
<dbReference type="EMBL" id="JAKNGO010000018">
    <property type="protein sequence ID" value="MCG4688862.1"/>
    <property type="molecule type" value="Genomic_DNA"/>
</dbReference>
<protein>
    <submittedName>
        <fullName evidence="10">DUF6249 domain-containing protein</fullName>
    </submittedName>
</protein>
<proteinExistence type="predicted"/>
<reference evidence="10" key="7">
    <citation type="submission" date="2022-01" db="EMBL/GenBank/DDBJ databases">
        <title>Collection of gut derived symbiotic bacterial strains cultured from healthy donors.</title>
        <authorList>
            <person name="Lin H."/>
            <person name="Kohout C."/>
            <person name="Waligurski E."/>
            <person name="Pamer E.G."/>
        </authorList>
    </citation>
    <scope>NUCLEOTIDE SEQUENCE</scope>
    <source>
        <strain evidence="10">DFI.6.72</strain>
    </source>
</reference>
<evidence type="ECO:0000313" key="19">
    <source>
        <dbReference type="Proteomes" id="UP000470332"/>
    </source>
</evidence>
<feature type="transmembrane region" description="Helical" evidence="2">
    <location>
        <begin position="158"/>
        <end position="177"/>
    </location>
</feature>
<dbReference type="Pfam" id="PF19762">
    <property type="entry name" value="DUF6249"/>
    <property type="match status" value="1"/>
</dbReference>
<reference evidence="13 17" key="5">
    <citation type="submission" date="2019-09" db="EMBL/GenBank/DDBJ databases">
        <title>In-depth cultivation of the pig gut microbiome towards novel bacterial diversity and tailored functional studies.</title>
        <authorList>
            <person name="Wylensek D."/>
            <person name="Hitch T.C.A."/>
            <person name="Clavel T."/>
        </authorList>
    </citation>
    <scope>NUCLEOTIDE SEQUENCE [LARGE SCALE GENOMIC DNA]</scope>
    <source>
        <strain evidence="13 17">WCA-389-WT-3C</strain>
    </source>
</reference>
<evidence type="ECO:0000313" key="12">
    <source>
        <dbReference type="EMBL" id="MDU0241985.1"/>
    </source>
</evidence>
<dbReference type="Proteomes" id="UP001200843">
    <property type="component" value="Unassembled WGS sequence"/>
</dbReference>
<dbReference type="Proteomes" id="UP000283713">
    <property type="component" value="Unassembled WGS sequence"/>
</dbReference>
<evidence type="ECO:0000313" key="7">
    <source>
        <dbReference type="EMBL" id="KAB6575795.1"/>
    </source>
</evidence>
<feature type="transmembrane region" description="Helical" evidence="2">
    <location>
        <begin position="135"/>
        <end position="152"/>
    </location>
</feature>
<feature type="signal peptide" evidence="3">
    <location>
        <begin position="1"/>
        <end position="20"/>
    </location>
</feature>